<evidence type="ECO:0000259" key="4">
    <source>
        <dbReference type="Pfam" id="PF04710"/>
    </source>
</evidence>
<feature type="domain" description="Pellino FHA" evidence="4">
    <location>
        <begin position="76"/>
        <end position="217"/>
    </location>
</feature>
<evidence type="ECO:0000313" key="7">
    <source>
        <dbReference type="RefSeq" id="XP_057408023.1"/>
    </source>
</evidence>
<comment type="similarity">
    <text evidence="1 3">Belongs to the pellino family.</text>
</comment>
<evidence type="ECO:0000256" key="3">
    <source>
        <dbReference type="PIRNR" id="PIRNR038886"/>
    </source>
</evidence>
<keyword evidence="3" id="KW-0833">Ubl conjugation pathway</keyword>
<comment type="catalytic activity">
    <reaction evidence="3">
        <text>S-ubiquitinyl-[E2 ubiquitin-conjugating enzyme]-L-cysteine + [acceptor protein]-L-lysine = [E2 ubiquitin-conjugating enzyme]-L-cysteine + N(6)-ubiquitinyl-[acceptor protein]-L-lysine.</text>
        <dbReference type="EC" id="2.3.2.27"/>
    </reaction>
</comment>
<dbReference type="GeneID" id="103008390"/>
<sequence>MVLEGNPEVGSPRTSDLQHLENQGSCVLSSPGEDAQPGEEPIKYGELIVLGCCEEGGEETEAQRGEVTGPRAHSCYNGCLASGDKGRRRSRLALSRRPHANGVKPDVMHHISTPLVSKALSNRGQHSISYTLSRSHSVIVEYTHDSDTDMFQIGRSTENMIDFVVTDTSPGGGAAEGPSAQSTISRYACRILCDRRPPYTSRIYAAGFDASSNIFLGVENESNVLQDGSLVDLCGATLLWRTPAGLLRAPTLKQLEAQRQEANAARPQCPVGLSTLAFPSPARGRTAPDKQQPWVYVRCGHVHGYHGWGCRRERGPQERECPLCRLVGPYVPLWLGQEAGLCLDPGPPSHAFAPCGHVCSEKTARYWAQTPLPHGTHAFHAACPFCGAWLTGEHGCVRLIFQGPLD</sequence>
<comment type="pathway">
    <text evidence="3">Protein modification; protein ubiquitination.</text>
</comment>
<evidence type="ECO:0000313" key="6">
    <source>
        <dbReference type="Proteomes" id="UP001652580"/>
    </source>
</evidence>
<dbReference type="InterPro" id="IPR006800">
    <property type="entry name" value="Pellino_fam"/>
</dbReference>
<feature type="domain" description="Pellino FHA" evidence="4">
    <location>
        <begin position="218"/>
        <end position="257"/>
    </location>
</feature>
<name>A0ABM3U107_BALAC</name>
<evidence type="ECO:0000259" key="5">
    <source>
        <dbReference type="Pfam" id="PF20723"/>
    </source>
</evidence>
<dbReference type="Pfam" id="PF04710">
    <property type="entry name" value="Pellino_FHA"/>
    <property type="match status" value="2"/>
</dbReference>
<comment type="function">
    <text evidence="3">E3 ubiquitin ligase catalyzing the covalent attachment of ubiquitin moieties onto substrate proteins.</text>
</comment>
<keyword evidence="3" id="KW-0808">Transferase</keyword>
<protein>
    <recommendedName>
        <fullName evidence="3">E3 ubiquitin-protein ligase pellino homolog</fullName>
        <ecNumber evidence="3">2.3.2.27</ecNumber>
    </recommendedName>
</protein>
<dbReference type="InterPro" id="IPR048335">
    <property type="entry name" value="Pellino_RING"/>
</dbReference>
<dbReference type="RefSeq" id="XP_057408023.1">
    <property type="nucleotide sequence ID" value="XM_057552040.1"/>
</dbReference>
<dbReference type="PANTHER" id="PTHR12098">
    <property type="entry name" value="E3 UBIQUITIN-PROTEIN LIGASE PELLINO-RELATED"/>
    <property type="match status" value="1"/>
</dbReference>
<dbReference type="PIRSF" id="PIRSF038886">
    <property type="entry name" value="Pellino"/>
    <property type="match status" value="1"/>
</dbReference>
<proteinExistence type="inferred from homology"/>
<feature type="domain" description="Pellino RING" evidence="5">
    <location>
        <begin position="263"/>
        <end position="406"/>
    </location>
</feature>
<dbReference type="Pfam" id="PF20723">
    <property type="entry name" value="Pellino_RING"/>
    <property type="match status" value="1"/>
</dbReference>
<reference evidence="7" key="1">
    <citation type="submission" date="2025-08" db="UniProtKB">
        <authorList>
            <consortium name="RefSeq"/>
        </authorList>
    </citation>
    <scope>IDENTIFICATION</scope>
</reference>
<dbReference type="EC" id="2.3.2.27" evidence="3"/>
<keyword evidence="6" id="KW-1185">Reference proteome</keyword>
<organism evidence="6 7">
    <name type="scientific">Balaenoptera acutorostrata</name>
    <name type="common">Common minke whale</name>
    <name type="synonym">Balaena rostrata</name>
    <dbReference type="NCBI Taxonomy" id="9767"/>
    <lineage>
        <taxon>Eukaryota</taxon>
        <taxon>Metazoa</taxon>
        <taxon>Chordata</taxon>
        <taxon>Craniata</taxon>
        <taxon>Vertebrata</taxon>
        <taxon>Euteleostomi</taxon>
        <taxon>Mammalia</taxon>
        <taxon>Eutheria</taxon>
        <taxon>Laurasiatheria</taxon>
        <taxon>Artiodactyla</taxon>
        <taxon>Whippomorpha</taxon>
        <taxon>Cetacea</taxon>
        <taxon>Mysticeti</taxon>
        <taxon>Balaenopteridae</taxon>
        <taxon>Balaenoptera</taxon>
    </lineage>
</organism>
<keyword evidence="2" id="KW-0597">Phosphoprotein</keyword>
<dbReference type="InterPro" id="IPR048334">
    <property type="entry name" value="Pellino_FHA"/>
</dbReference>
<dbReference type="Proteomes" id="UP001652580">
    <property type="component" value="Chromosome 9"/>
</dbReference>
<evidence type="ECO:0000256" key="1">
    <source>
        <dbReference type="ARBA" id="ARBA00005639"/>
    </source>
</evidence>
<evidence type="ECO:0000256" key="2">
    <source>
        <dbReference type="ARBA" id="ARBA00022553"/>
    </source>
</evidence>
<dbReference type="PANTHER" id="PTHR12098:SF9">
    <property type="entry name" value="E3 UBIQUITIN-PROTEIN LIGASE PELLINO HOMOLOG 3"/>
    <property type="match status" value="1"/>
</dbReference>
<accession>A0ABM3U107</accession>
<gene>
    <name evidence="7" type="primary">PELI3</name>
</gene>